<sequence>MDINRISASSTFSFDSAKAKPLAGTTAQTNGTETQDTSDNKALVEKEKSRALSEADAAQLTKLQARDRAVRQHEMAHLAASGALATSGASFTYQKGSDGVSYAVGGEVGIDTSPGSTPEDTIARARQIQAAALAPADPSGQDRAVASQAAQMEIVARTQLAAQSGADSGNTEAREQAIKVQRAYSEPVTESLINVYA</sequence>
<proteinExistence type="predicted"/>
<comment type="caution">
    <text evidence="2">The sequence shown here is derived from an EMBL/GenBank/DDBJ whole genome shotgun (WGS) entry which is preliminary data.</text>
</comment>
<dbReference type="Pfam" id="PF12118">
    <property type="entry name" value="SprA-related"/>
    <property type="match status" value="1"/>
</dbReference>
<evidence type="ECO:0000313" key="3">
    <source>
        <dbReference type="Proteomes" id="UP000648257"/>
    </source>
</evidence>
<reference evidence="2 3" key="1">
    <citation type="submission" date="2020-08" db="EMBL/GenBank/DDBJ databases">
        <title>Novel species isolated from subtropical streams in China.</title>
        <authorList>
            <person name="Lu H."/>
        </authorList>
    </citation>
    <scope>NUCLEOTIDE SEQUENCE [LARGE SCALE GENOMIC DNA]</scope>
    <source>
        <strain evidence="2 3">KACC 16656</strain>
    </source>
</reference>
<dbReference type="InterPro" id="IPR021973">
    <property type="entry name" value="SprA-related"/>
</dbReference>
<accession>A0ABR6X2N7</accession>
<evidence type="ECO:0008006" key="4">
    <source>
        <dbReference type="Google" id="ProtNLM"/>
    </source>
</evidence>
<evidence type="ECO:0000313" key="2">
    <source>
        <dbReference type="EMBL" id="MBC3807228.1"/>
    </source>
</evidence>
<feature type="compositionally biased region" description="Basic and acidic residues" evidence="1">
    <location>
        <begin position="38"/>
        <end position="53"/>
    </location>
</feature>
<dbReference type="Proteomes" id="UP000648257">
    <property type="component" value="Unassembled WGS sequence"/>
</dbReference>
<keyword evidence="3" id="KW-1185">Reference proteome</keyword>
<organism evidence="2 3">
    <name type="scientific">Undibacterium seohonense</name>
    <dbReference type="NCBI Taxonomy" id="1344950"/>
    <lineage>
        <taxon>Bacteria</taxon>
        <taxon>Pseudomonadati</taxon>
        <taxon>Pseudomonadota</taxon>
        <taxon>Betaproteobacteria</taxon>
        <taxon>Burkholderiales</taxon>
        <taxon>Oxalobacteraceae</taxon>
        <taxon>Undibacterium</taxon>
    </lineage>
</organism>
<gene>
    <name evidence="2" type="ORF">H8K52_07695</name>
</gene>
<feature type="region of interest" description="Disordered" evidence="1">
    <location>
        <begin position="17"/>
        <end position="55"/>
    </location>
</feature>
<dbReference type="RefSeq" id="WP_186922317.1">
    <property type="nucleotide sequence ID" value="NZ_JACOFW010000006.1"/>
</dbReference>
<name>A0ABR6X2N7_9BURK</name>
<evidence type="ECO:0000256" key="1">
    <source>
        <dbReference type="SAM" id="MobiDB-lite"/>
    </source>
</evidence>
<protein>
    <recommendedName>
        <fullName evidence="4">SprA-related family protein</fullName>
    </recommendedName>
</protein>
<feature type="compositionally biased region" description="Polar residues" evidence="1">
    <location>
        <begin position="25"/>
        <end position="37"/>
    </location>
</feature>
<dbReference type="EMBL" id="JACOFW010000006">
    <property type="protein sequence ID" value="MBC3807228.1"/>
    <property type="molecule type" value="Genomic_DNA"/>
</dbReference>